<name>A0ABN4LRG8_9ALTE</name>
<reference evidence="1 2" key="1">
    <citation type="submission" date="2015-12" db="EMBL/GenBank/DDBJ databases">
        <title>Intraspecies pangenome expansion in the marine bacterium Alteromonas.</title>
        <authorList>
            <person name="Lopez-Perez M."/>
            <person name="Rodriguez-Valera F."/>
        </authorList>
    </citation>
    <scope>NUCLEOTIDE SEQUENCE [LARGE SCALE GENOMIC DNA]</scope>
    <source>
        <strain evidence="1 2">LMG 21861</strain>
        <plasmid evidence="1 2">pASTE61-200</plasmid>
    </source>
</reference>
<dbReference type="EMBL" id="CP013927">
    <property type="protein sequence ID" value="AMJ76650.1"/>
    <property type="molecule type" value="Genomic_DNA"/>
</dbReference>
<accession>A0ABN4LRG8</accession>
<sequence length="128" mass="14114">MQQFNVSVCISKGPEGQLSCHSELSDEFLKQPLITKLHVLRAVSENLHQVAIAGEGNTSSEFEGEIHAKVLIVPNQIGLDIDLSRTLKRRESQEIKACLLAAEKYLQSIIGVMVETQITELNNADVSE</sequence>
<geneLocation type="plasmid" evidence="1 2">
    <name>pASTE61-200</name>
</geneLocation>
<gene>
    <name evidence="1" type="ORF">AVL57_00450</name>
</gene>
<protein>
    <submittedName>
        <fullName evidence="1">Uncharacterized protein</fullName>
    </submittedName>
</protein>
<organism evidence="1 2">
    <name type="scientific">Alteromonas stellipolaris</name>
    <dbReference type="NCBI Taxonomy" id="233316"/>
    <lineage>
        <taxon>Bacteria</taxon>
        <taxon>Pseudomonadati</taxon>
        <taxon>Pseudomonadota</taxon>
        <taxon>Gammaproteobacteria</taxon>
        <taxon>Alteromonadales</taxon>
        <taxon>Alteromonadaceae</taxon>
        <taxon>Alteromonas/Salinimonas group</taxon>
        <taxon>Alteromonas</taxon>
    </lineage>
</organism>
<keyword evidence="2" id="KW-1185">Reference proteome</keyword>
<dbReference type="RefSeq" id="WP_061093691.1">
    <property type="nucleotide sequence ID" value="NZ_CP013927.1"/>
</dbReference>
<proteinExistence type="predicted"/>
<dbReference type="Proteomes" id="UP000056750">
    <property type="component" value="Plasmid pASTE61-200"/>
</dbReference>
<evidence type="ECO:0000313" key="1">
    <source>
        <dbReference type="EMBL" id="AMJ76650.1"/>
    </source>
</evidence>
<evidence type="ECO:0000313" key="2">
    <source>
        <dbReference type="Proteomes" id="UP000056750"/>
    </source>
</evidence>
<keyword evidence="1" id="KW-0614">Plasmid</keyword>